<dbReference type="Proteomes" id="UP000509302">
    <property type="component" value="Chromosome"/>
</dbReference>
<dbReference type="EMBL" id="CP058595">
    <property type="protein sequence ID" value="QLG47224.1"/>
    <property type="molecule type" value="Genomic_DNA"/>
</dbReference>
<accession>A0A7H9AUV4</accession>
<dbReference type="AlphaFoldDB" id="A0A7H9AUV4"/>
<dbReference type="KEGG" id="cagg:HYG79_07110"/>
<name>A0A7H9AUV4_9FLAO</name>
<proteinExistence type="predicted"/>
<sequence length="220" mass="25873">MAQKISGEALLDKAIAYHDPNNHWNTLKTELTVTMTSPDTGKRVSNIIIDFPNEYFSLIATRNGVITEQILHKDDCRLSLNEDSDISKESAKKYRLTCERARMMKDYYTYLYGLPMKLKDPGTKIHPDVQQRGFKGKQYLVLKAEYEAKVGNDIWYFYFDPKTYAMKVYQFFHDEEKNDGEYILLKDEEIISDIKMPKTREWYYNLDDTYLGTDVLSKHI</sequence>
<organism evidence="1 2">
    <name type="scientific">Costertonia aggregata</name>
    <dbReference type="NCBI Taxonomy" id="343403"/>
    <lineage>
        <taxon>Bacteria</taxon>
        <taxon>Pseudomonadati</taxon>
        <taxon>Bacteroidota</taxon>
        <taxon>Flavobacteriia</taxon>
        <taxon>Flavobacteriales</taxon>
        <taxon>Flavobacteriaceae</taxon>
        <taxon>Costertonia</taxon>
    </lineage>
</organism>
<evidence type="ECO:0000313" key="2">
    <source>
        <dbReference type="Proteomes" id="UP000509302"/>
    </source>
</evidence>
<gene>
    <name evidence="1" type="ORF">HYG79_07110</name>
</gene>
<evidence type="ECO:0000313" key="1">
    <source>
        <dbReference type="EMBL" id="QLG47224.1"/>
    </source>
</evidence>
<protein>
    <submittedName>
        <fullName evidence="1">Uncharacterized protein</fullName>
    </submittedName>
</protein>
<keyword evidence="2" id="KW-1185">Reference proteome</keyword>
<dbReference type="Pfam" id="PF20113">
    <property type="entry name" value="DUF6503"/>
    <property type="match status" value="1"/>
</dbReference>
<dbReference type="InterPro" id="IPR045444">
    <property type="entry name" value="DUF6503"/>
</dbReference>
<reference evidence="1 2" key="1">
    <citation type="journal article" date="2006" name="Int. J. Syst. Evol. Microbiol.">
        <title>Costertonia aggregata gen. nov., sp. nov., a mesophilic marine bacterium of the family Flavobacteriaceae, isolated from a mature biofilm.</title>
        <authorList>
            <person name="Kwon K.K."/>
            <person name="Lee Y.K."/>
            <person name="Lee H.K."/>
        </authorList>
    </citation>
    <scope>NUCLEOTIDE SEQUENCE [LARGE SCALE GENOMIC DNA]</scope>
    <source>
        <strain evidence="1 2">KCCM 42265</strain>
    </source>
</reference>